<gene>
    <name evidence="2" type="ORF">A6J80_19985</name>
</gene>
<evidence type="ECO:0000313" key="3">
    <source>
        <dbReference type="Proteomes" id="UP000191257"/>
    </source>
</evidence>
<evidence type="ECO:0000259" key="1">
    <source>
        <dbReference type="Pfam" id="PF01695"/>
    </source>
</evidence>
<sequence>MHRKVCSSAIRSPESFDFAAIPKLDKVQVLGLDRCEWIERRETIIAVGPADTEKTPVALVDRLAHHVNVLKRNGES</sequence>
<accession>A0A1V0GWZ7</accession>
<name>A0A1V0GWZ7_9RHOB</name>
<dbReference type="AlphaFoldDB" id="A0A1V0GWZ7"/>
<dbReference type="Pfam" id="PF01695">
    <property type="entry name" value="IstB_IS21"/>
    <property type="match status" value="1"/>
</dbReference>
<keyword evidence="3" id="KW-1185">Reference proteome</keyword>
<protein>
    <recommendedName>
        <fullName evidence="1">IstB-like ATP-binding domain-containing protein</fullName>
    </recommendedName>
</protein>
<organism evidence="2 3">
    <name type="scientific">Paracoccus yeei</name>
    <dbReference type="NCBI Taxonomy" id="147645"/>
    <lineage>
        <taxon>Bacteria</taxon>
        <taxon>Pseudomonadati</taxon>
        <taxon>Pseudomonadota</taxon>
        <taxon>Alphaproteobacteria</taxon>
        <taxon>Rhodobacterales</taxon>
        <taxon>Paracoccaceae</taxon>
        <taxon>Paracoccus</taxon>
    </lineage>
</organism>
<proteinExistence type="predicted"/>
<feature type="domain" description="IstB-like ATP-binding" evidence="1">
    <location>
        <begin position="11"/>
        <end position="59"/>
    </location>
</feature>
<reference evidence="2" key="1">
    <citation type="submission" date="2017-12" db="EMBL/GenBank/DDBJ databases">
        <title>FDA dAtabase for Regulatory Grade micrObial Sequences (FDA-ARGOS): Supporting development and validation of Infectious Disease Dx tests.</title>
        <authorList>
            <person name="Campos J."/>
            <person name="Goldberg B."/>
            <person name="Tallon L."/>
            <person name="Sadzewicz L."/>
            <person name="Sengamalay N."/>
            <person name="Ott S."/>
            <person name="Godinez A."/>
            <person name="Nagaraj S."/>
            <person name="Vyas G."/>
            <person name="Aluvathingal J."/>
            <person name="Nadendla S."/>
            <person name="Geyer C."/>
            <person name="Nandy P."/>
            <person name="Hobson J."/>
            <person name="Sichtig H."/>
        </authorList>
    </citation>
    <scope>NUCLEOTIDE SEQUENCE</scope>
    <source>
        <strain evidence="2">FDAARGOS_252</strain>
    </source>
</reference>
<dbReference type="KEGG" id="pye:A6J80_19985"/>
<dbReference type="GO" id="GO:0005524">
    <property type="term" value="F:ATP binding"/>
    <property type="evidence" value="ECO:0007669"/>
    <property type="project" value="InterPro"/>
</dbReference>
<dbReference type="EMBL" id="CP020442">
    <property type="protein sequence ID" value="ARC38338.1"/>
    <property type="molecule type" value="Genomic_DNA"/>
</dbReference>
<evidence type="ECO:0000313" key="2">
    <source>
        <dbReference type="EMBL" id="ARC38338.1"/>
    </source>
</evidence>
<dbReference type="InterPro" id="IPR002611">
    <property type="entry name" value="IstB_ATP-bd"/>
</dbReference>
<dbReference type="Proteomes" id="UP000191257">
    <property type="component" value="Chromosome"/>
</dbReference>
<dbReference type="STRING" id="147645.A6J80_19985"/>